<feature type="compositionally biased region" description="Polar residues" evidence="1">
    <location>
        <begin position="101"/>
        <end position="112"/>
    </location>
</feature>
<dbReference type="Proteomes" id="UP000000529">
    <property type="component" value="Chromosome"/>
</dbReference>
<evidence type="ECO:0000313" key="3">
    <source>
        <dbReference type="Proteomes" id="UP000000529"/>
    </source>
</evidence>
<feature type="compositionally biased region" description="Basic and acidic residues" evidence="1">
    <location>
        <begin position="70"/>
        <end position="100"/>
    </location>
</feature>
<evidence type="ECO:0000256" key="1">
    <source>
        <dbReference type="SAM" id="MobiDB-lite"/>
    </source>
</evidence>
<dbReference type="HOGENOM" id="CLU_2070838_0_0_0"/>
<accession>Q6MCM1</accession>
<gene>
    <name evidence="2" type="ORF">PC_RS04600</name>
</gene>
<feature type="compositionally biased region" description="Basic and acidic residues" evidence="1">
    <location>
        <begin position="28"/>
        <end position="63"/>
    </location>
</feature>
<dbReference type="AlphaFoldDB" id="Q6MCM1"/>
<name>Q6MCM1_PARUW</name>
<sequence length="118" mass="13612">MANKTNRQTESSQNHSQSSNYRKNAQTRYEEKGLHHPMSREEAGRRGAEARWGREHDEDYDGRRSHRGRSSGEEPMSREEAGRRGAEARWGREHGNDDSKTFSGNDYQGNTDEQNDES</sequence>
<reference evidence="2 3" key="1">
    <citation type="journal article" date="2004" name="Science">
        <title>Illuminating the evolutionary history of chlamydiae.</title>
        <authorList>
            <person name="Horn M."/>
            <person name="Collingro A."/>
            <person name="Schmitz-Esser S."/>
            <person name="Beier C.L."/>
            <person name="Purkhold U."/>
            <person name="Fartmann B."/>
            <person name="Brandt P."/>
            <person name="Nyakatura G.J."/>
            <person name="Droege M."/>
            <person name="Frishman D."/>
            <person name="Rattei T."/>
            <person name="Mewes H."/>
            <person name="Wagner M."/>
        </authorList>
    </citation>
    <scope>NUCLEOTIDE SEQUENCE [LARGE SCALE GENOMIC DNA]</scope>
    <source>
        <strain evidence="2 3">UWE25</strain>
    </source>
</reference>
<feature type="region of interest" description="Disordered" evidence="1">
    <location>
        <begin position="1"/>
        <end position="118"/>
    </location>
</feature>
<organism evidence="2 3">
    <name type="scientific">Protochlamydia amoebophila (strain UWE25)</name>
    <dbReference type="NCBI Taxonomy" id="264201"/>
    <lineage>
        <taxon>Bacteria</taxon>
        <taxon>Pseudomonadati</taxon>
        <taxon>Chlamydiota</taxon>
        <taxon>Chlamydiia</taxon>
        <taxon>Parachlamydiales</taxon>
        <taxon>Parachlamydiaceae</taxon>
        <taxon>Candidatus Protochlamydia</taxon>
    </lineage>
</organism>
<dbReference type="eggNOG" id="ENOG502ZGKY">
    <property type="taxonomic scope" value="Bacteria"/>
</dbReference>
<proteinExistence type="predicted"/>
<keyword evidence="3" id="KW-1185">Reference proteome</keyword>
<feature type="compositionally biased region" description="Polar residues" evidence="1">
    <location>
        <begin position="1"/>
        <end position="27"/>
    </location>
</feature>
<protein>
    <submittedName>
        <fullName evidence="2">Uncharacterized protein</fullName>
    </submittedName>
</protein>
<dbReference type="KEGG" id="pcu:PC_RS04600"/>
<dbReference type="RefSeq" id="WP_011175504.1">
    <property type="nucleotide sequence ID" value="NC_005861.2"/>
</dbReference>
<evidence type="ECO:0000313" key="2">
    <source>
        <dbReference type="EMBL" id="CAF23678.1"/>
    </source>
</evidence>
<dbReference type="EMBL" id="BX908798">
    <property type="protein sequence ID" value="CAF23678.1"/>
    <property type="molecule type" value="Genomic_DNA"/>
</dbReference>